<evidence type="ECO:0000313" key="2">
    <source>
        <dbReference type="EMBL" id="CAK7336160.1"/>
    </source>
</evidence>
<gene>
    <name evidence="2" type="ORF">DCAF_LOCUS11167</name>
</gene>
<dbReference type="Proteomes" id="UP001314170">
    <property type="component" value="Unassembled WGS sequence"/>
</dbReference>
<sequence length="100" mass="11284">KATSMHASTGRFRPGSHARPIPSSSKKPNCLNLARDGSFLSFNDWRPNITHYWDHCSFSPLKSIMLRTASSLVDSATEWQESFLPLMEKLRKTDDDGTTL</sequence>
<comment type="caution">
    <text evidence="2">The sequence shown here is derived from an EMBL/GenBank/DDBJ whole genome shotgun (WGS) entry which is preliminary data.</text>
</comment>
<feature type="non-terminal residue" evidence="2">
    <location>
        <position position="100"/>
    </location>
</feature>
<dbReference type="EMBL" id="CAWUPB010000994">
    <property type="protein sequence ID" value="CAK7336160.1"/>
    <property type="molecule type" value="Genomic_DNA"/>
</dbReference>
<evidence type="ECO:0000313" key="3">
    <source>
        <dbReference type="Proteomes" id="UP001314170"/>
    </source>
</evidence>
<feature type="region of interest" description="Disordered" evidence="1">
    <location>
        <begin position="1"/>
        <end position="27"/>
    </location>
</feature>
<accession>A0AAV1RJW9</accession>
<evidence type="ECO:0000256" key="1">
    <source>
        <dbReference type="SAM" id="MobiDB-lite"/>
    </source>
</evidence>
<dbReference type="AlphaFoldDB" id="A0AAV1RJW9"/>
<organism evidence="2 3">
    <name type="scientific">Dovyalis caffra</name>
    <dbReference type="NCBI Taxonomy" id="77055"/>
    <lineage>
        <taxon>Eukaryota</taxon>
        <taxon>Viridiplantae</taxon>
        <taxon>Streptophyta</taxon>
        <taxon>Embryophyta</taxon>
        <taxon>Tracheophyta</taxon>
        <taxon>Spermatophyta</taxon>
        <taxon>Magnoliopsida</taxon>
        <taxon>eudicotyledons</taxon>
        <taxon>Gunneridae</taxon>
        <taxon>Pentapetalae</taxon>
        <taxon>rosids</taxon>
        <taxon>fabids</taxon>
        <taxon>Malpighiales</taxon>
        <taxon>Salicaceae</taxon>
        <taxon>Flacourtieae</taxon>
        <taxon>Dovyalis</taxon>
    </lineage>
</organism>
<proteinExistence type="predicted"/>
<reference evidence="2 3" key="1">
    <citation type="submission" date="2024-01" db="EMBL/GenBank/DDBJ databases">
        <authorList>
            <person name="Waweru B."/>
        </authorList>
    </citation>
    <scope>NUCLEOTIDE SEQUENCE [LARGE SCALE GENOMIC DNA]</scope>
</reference>
<keyword evidence="3" id="KW-1185">Reference proteome</keyword>
<name>A0AAV1RJW9_9ROSI</name>
<protein>
    <submittedName>
        <fullName evidence="2">Uncharacterized protein</fullName>
    </submittedName>
</protein>
<feature type="non-terminal residue" evidence="2">
    <location>
        <position position="1"/>
    </location>
</feature>